<evidence type="ECO:0000256" key="2">
    <source>
        <dbReference type="ARBA" id="ARBA00022801"/>
    </source>
</evidence>
<evidence type="ECO:0000256" key="1">
    <source>
        <dbReference type="ARBA" id="ARBA00011063"/>
    </source>
</evidence>
<feature type="active site" description="Nucleophile" evidence="4">
    <location>
        <position position="8"/>
    </location>
</feature>
<evidence type="ECO:0000313" key="7">
    <source>
        <dbReference type="EMBL" id="RNA67825.1"/>
    </source>
</evidence>
<feature type="domain" description="Phosphotyrosine protein phosphatase I" evidence="6">
    <location>
        <begin position="2"/>
        <end position="215"/>
    </location>
</feature>
<dbReference type="InterPro" id="IPR050438">
    <property type="entry name" value="LMW_PTPase"/>
</dbReference>
<sequence>MKKVLFVCTGNTCRSPLAEKVFIEKTKSFPEQYEARSAGIHAMDGVPISEGSKAVLEDKGIEHSHQSRSLDKDLLEWADVVLTMTQEHKRRIIEHFHKDQNNVFTLNEFVHDTKEHREKKKKIDQEAAQLEIKRAQFIAENQSKVDDFLKNNDTSKQQELEEALLSEIKPHQEAIDELIKDFPSMDIADPFGGDKHTYKQTLIEIEQAIDKLVAKLKRDKE</sequence>
<protein>
    <submittedName>
        <fullName evidence="7">Low molecular weight protein arginine phosphatase</fullName>
    </submittedName>
</protein>
<organism evidence="7 8">
    <name type="scientific">Alteribacter keqinensis</name>
    <dbReference type="NCBI Taxonomy" id="2483800"/>
    <lineage>
        <taxon>Bacteria</taxon>
        <taxon>Bacillati</taxon>
        <taxon>Bacillota</taxon>
        <taxon>Bacilli</taxon>
        <taxon>Bacillales</taxon>
        <taxon>Bacillaceae</taxon>
        <taxon>Alteribacter</taxon>
    </lineage>
</organism>
<dbReference type="Proteomes" id="UP000278746">
    <property type="component" value="Unassembled WGS sequence"/>
</dbReference>
<keyword evidence="8" id="KW-1185">Reference proteome</keyword>
<keyword evidence="5" id="KW-0175">Coiled coil</keyword>
<proteinExistence type="inferred from homology"/>
<evidence type="ECO:0000259" key="6">
    <source>
        <dbReference type="SMART" id="SM00226"/>
    </source>
</evidence>
<keyword evidence="3" id="KW-0904">Protein phosphatase</keyword>
<gene>
    <name evidence="7" type="ORF">EBO34_14060</name>
</gene>
<dbReference type="CDD" id="cd16344">
    <property type="entry name" value="LMWPAP"/>
    <property type="match status" value="1"/>
</dbReference>
<dbReference type="InterPro" id="IPR036196">
    <property type="entry name" value="Ptyr_pPase_sf"/>
</dbReference>
<dbReference type="SUPFAM" id="SSF52788">
    <property type="entry name" value="Phosphotyrosine protein phosphatases I"/>
    <property type="match status" value="1"/>
</dbReference>
<name>A0A3M7TQT3_9BACI</name>
<dbReference type="InterPro" id="IPR017867">
    <property type="entry name" value="Tyr_phospatase_low_mol_wt"/>
</dbReference>
<dbReference type="GO" id="GO:0004725">
    <property type="term" value="F:protein tyrosine phosphatase activity"/>
    <property type="evidence" value="ECO:0007669"/>
    <property type="project" value="InterPro"/>
</dbReference>
<dbReference type="PANTHER" id="PTHR11717:SF31">
    <property type="entry name" value="LOW MOLECULAR WEIGHT PROTEIN-TYROSINE-PHOSPHATASE ETP-RELATED"/>
    <property type="match status" value="1"/>
</dbReference>
<dbReference type="Pfam" id="PF01451">
    <property type="entry name" value="LMWPc"/>
    <property type="match status" value="1"/>
</dbReference>
<evidence type="ECO:0000313" key="8">
    <source>
        <dbReference type="Proteomes" id="UP000278746"/>
    </source>
</evidence>
<keyword evidence="2" id="KW-0378">Hydrolase</keyword>
<dbReference type="SMART" id="SM00226">
    <property type="entry name" value="LMWPc"/>
    <property type="match status" value="1"/>
</dbReference>
<comment type="caution">
    <text evidence="7">The sequence shown here is derived from an EMBL/GenBank/DDBJ whole genome shotgun (WGS) entry which is preliminary data.</text>
</comment>
<dbReference type="SMR" id="A0A3M7TQT3"/>
<dbReference type="PRINTS" id="PR00719">
    <property type="entry name" value="LMWPTPASE"/>
</dbReference>
<dbReference type="RefSeq" id="WP_122899616.1">
    <property type="nucleotide sequence ID" value="NZ_RHIB01000002.1"/>
</dbReference>
<evidence type="ECO:0000256" key="5">
    <source>
        <dbReference type="SAM" id="Coils"/>
    </source>
</evidence>
<dbReference type="InterPro" id="IPR023485">
    <property type="entry name" value="Ptyr_pPase"/>
</dbReference>
<accession>A0A3M7TQT3</accession>
<dbReference type="OrthoDB" id="9784339at2"/>
<reference evidence="7 8" key="1">
    <citation type="submission" date="2018-10" db="EMBL/GenBank/DDBJ databases">
        <title>Bacillus Keqinensis sp. nov., a moderately halophilic bacterium isolated from a saline-alkaline lake.</title>
        <authorList>
            <person name="Wang H."/>
        </authorList>
    </citation>
    <scope>NUCLEOTIDE SEQUENCE [LARGE SCALE GENOMIC DNA]</scope>
    <source>
        <strain evidence="7 8">KQ-3</strain>
    </source>
</reference>
<dbReference type="EMBL" id="RHIB01000002">
    <property type="protein sequence ID" value="RNA67825.1"/>
    <property type="molecule type" value="Genomic_DNA"/>
</dbReference>
<feature type="coiled-coil region" evidence="5">
    <location>
        <begin position="113"/>
        <end position="140"/>
    </location>
</feature>
<dbReference type="AlphaFoldDB" id="A0A3M7TQT3"/>
<evidence type="ECO:0000256" key="3">
    <source>
        <dbReference type="ARBA" id="ARBA00022912"/>
    </source>
</evidence>
<dbReference type="PANTHER" id="PTHR11717">
    <property type="entry name" value="LOW MOLECULAR WEIGHT PROTEIN TYROSINE PHOSPHATASE"/>
    <property type="match status" value="1"/>
</dbReference>
<evidence type="ECO:0000256" key="4">
    <source>
        <dbReference type="PIRSR" id="PIRSR617867-1"/>
    </source>
</evidence>
<feature type="active site" evidence="4">
    <location>
        <position position="14"/>
    </location>
</feature>
<comment type="similarity">
    <text evidence="1">Belongs to the low molecular weight phosphotyrosine protein phosphatase family.</text>
</comment>
<dbReference type="Gene3D" id="3.40.50.2300">
    <property type="match status" value="1"/>
</dbReference>